<dbReference type="InterPro" id="IPR051675">
    <property type="entry name" value="Endo/Exo/Phosphatase_dom_1"/>
</dbReference>
<dbReference type="Pfam" id="PF12836">
    <property type="entry name" value="HHH_3"/>
    <property type="match status" value="1"/>
</dbReference>
<accession>A0A1F2WSR1</accession>
<feature type="domain" description="Helix-hairpin-helix DNA-binding motif class 1" evidence="3">
    <location>
        <begin position="168"/>
        <end position="187"/>
    </location>
</feature>
<keyword evidence="2" id="KW-1133">Transmembrane helix</keyword>
<evidence type="ECO:0000256" key="1">
    <source>
        <dbReference type="SAM" id="MobiDB-lite"/>
    </source>
</evidence>
<dbReference type="InterPro" id="IPR019554">
    <property type="entry name" value="Soluble_ligand-bd"/>
</dbReference>
<dbReference type="EMBL" id="MELK01000009">
    <property type="protein sequence ID" value="OFW59899.1"/>
    <property type="molecule type" value="Genomic_DNA"/>
</dbReference>
<dbReference type="STRING" id="1797197.A2Y75_10415"/>
<dbReference type="SMART" id="SM00278">
    <property type="entry name" value="HhH1"/>
    <property type="match status" value="2"/>
</dbReference>
<keyword evidence="2" id="KW-0812">Transmembrane</keyword>
<evidence type="ECO:0000256" key="2">
    <source>
        <dbReference type="SAM" id="Phobius"/>
    </source>
</evidence>
<dbReference type="Gene3D" id="3.10.560.10">
    <property type="entry name" value="Outer membrane lipoprotein wza domain like"/>
    <property type="match status" value="1"/>
</dbReference>
<organism evidence="4 5">
    <name type="scientific">Candidatus Solincola sediminis</name>
    <dbReference type="NCBI Taxonomy" id="1797199"/>
    <lineage>
        <taxon>Bacteria</taxon>
        <taxon>Bacillati</taxon>
        <taxon>Actinomycetota</taxon>
        <taxon>Candidatus Geothermincolia</taxon>
        <taxon>Candidatus Geothermincolales</taxon>
        <taxon>Candidatus Geothermincolaceae</taxon>
        <taxon>Candidatus Solincola</taxon>
    </lineage>
</organism>
<dbReference type="GO" id="GO:0006281">
    <property type="term" value="P:DNA repair"/>
    <property type="evidence" value="ECO:0007669"/>
    <property type="project" value="InterPro"/>
</dbReference>
<sequence>MEKLNKLPYWQLGLLGILALCVAVGGYLILRPPARPAPDFHAKQEEVCEEPRQLTVHVAGAVSHPGVVCIKEGERVIDAIEAAGGPLPEADLNALNLAQPAQDGQRISVPRQGEAAAEGGGDGEKQGRRVNINLAGQAELEALPGIGPALAERIIAYREKKGGFKNVDELKQVSGIGEKKFEELRDYIEV</sequence>
<dbReference type="InterPro" id="IPR003583">
    <property type="entry name" value="Hlx-hairpin-Hlx_DNA-bd_motif"/>
</dbReference>
<reference evidence="4 5" key="1">
    <citation type="journal article" date="2016" name="Nat. Commun.">
        <title>Thousands of microbial genomes shed light on interconnected biogeochemical processes in an aquifer system.</title>
        <authorList>
            <person name="Anantharaman K."/>
            <person name="Brown C.T."/>
            <person name="Hug L.A."/>
            <person name="Sharon I."/>
            <person name="Castelle C.J."/>
            <person name="Probst A.J."/>
            <person name="Thomas B.C."/>
            <person name="Singh A."/>
            <person name="Wilkins M.J."/>
            <person name="Karaoz U."/>
            <person name="Brodie E.L."/>
            <person name="Williams K.H."/>
            <person name="Hubbard S.S."/>
            <person name="Banfield J.F."/>
        </authorList>
    </citation>
    <scope>NUCLEOTIDE SEQUENCE [LARGE SCALE GENOMIC DNA]</scope>
</reference>
<dbReference type="NCBIfam" id="TIGR00426">
    <property type="entry name" value="competence protein ComEA helix-hairpin-helix repeat region"/>
    <property type="match status" value="1"/>
</dbReference>
<evidence type="ECO:0000313" key="5">
    <source>
        <dbReference type="Proteomes" id="UP000177876"/>
    </source>
</evidence>
<keyword evidence="2" id="KW-0472">Membrane</keyword>
<dbReference type="SUPFAM" id="SSF47781">
    <property type="entry name" value="RuvA domain 2-like"/>
    <property type="match status" value="1"/>
</dbReference>
<evidence type="ECO:0000313" key="4">
    <source>
        <dbReference type="EMBL" id="OFW59899.1"/>
    </source>
</evidence>
<feature type="domain" description="Helix-hairpin-helix DNA-binding motif class 1" evidence="3">
    <location>
        <begin position="138"/>
        <end position="157"/>
    </location>
</feature>
<name>A0A1F2WSR1_9ACTN</name>
<dbReference type="PANTHER" id="PTHR21180">
    <property type="entry name" value="ENDONUCLEASE/EXONUCLEASE/PHOSPHATASE FAMILY DOMAIN-CONTAINING PROTEIN 1"/>
    <property type="match status" value="1"/>
</dbReference>
<dbReference type="GO" id="GO:0015628">
    <property type="term" value="P:protein secretion by the type II secretion system"/>
    <property type="evidence" value="ECO:0007669"/>
    <property type="project" value="TreeGrafter"/>
</dbReference>
<dbReference type="InterPro" id="IPR010994">
    <property type="entry name" value="RuvA_2-like"/>
</dbReference>
<proteinExistence type="predicted"/>
<gene>
    <name evidence="4" type="ORF">A2Y75_10415</name>
</gene>
<dbReference type="Gene3D" id="1.10.150.310">
    <property type="entry name" value="Tex RuvX-like domain-like"/>
    <property type="match status" value="1"/>
</dbReference>
<dbReference type="Proteomes" id="UP000177876">
    <property type="component" value="Unassembled WGS sequence"/>
</dbReference>
<dbReference type="InterPro" id="IPR004509">
    <property type="entry name" value="Competence_ComEA_HhH"/>
</dbReference>
<dbReference type="PANTHER" id="PTHR21180:SF32">
    <property type="entry name" value="ENDONUCLEASE_EXONUCLEASE_PHOSPHATASE FAMILY DOMAIN-CONTAINING PROTEIN 1"/>
    <property type="match status" value="1"/>
</dbReference>
<protein>
    <recommendedName>
        <fullName evidence="3">Helix-hairpin-helix DNA-binding motif class 1 domain-containing protein</fullName>
    </recommendedName>
</protein>
<feature type="transmembrane region" description="Helical" evidence="2">
    <location>
        <begin position="12"/>
        <end position="30"/>
    </location>
</feature>
<evidence type="ECO:0000259" key="3">
    <source>
        <dbReference type="SMART" id="SM00278"/>
    </source>
</evidence>
<feature type="region of interest" description="Disordered" evidence="1">
    <location>
        <begin position="103"/>
        <end position="127"/>
    </location>
</feature>
<dbReference type="GO" id="GO:0015627">
    <property type="term" value="C:type II protein secretion system complex"/>
    <property type="evidence" value="ECO:0007669"/>
    <property type="project" value="TreeGrafter"/>
</dbReference>
<comment type="caution">
    <text evidence="4">The sequence shown here is derived from an EMBL/GenBank/DDBJ whole genome shotgun (WGS) entry which is preliminary data.</text>
</comment>
<dbReference type="AlphaFoldDB" id="A0A1F2WSR1"/>
<dbReference type="Pfam" id="PF10531">
    <property type="entry name" value="SLBB"/>
    <property type="match status" value="1"/>
</dbReference>
<dbReference type="GO" id="GO:0003677">
    <property type="term" value="F:DNA binding"/>
    <property type="evidence" value="ECO:0007669"/>
    <property type="project" value="InterPro"/>
</dbReference>